<keyword evidence="2" id="KW-0472">Membrane</keyword>
<evidence type="ECO:0000256" key="2">
    <source>
        <dbReference type="SAM" id="Phobius"/>
    </source>
</evidence>
<organism evidence="5 6">
    <name type="scientific">Andreesenia angusta</name>
    <dbReference type="NCBI Taxonomy" id="39480"/>
    <lineage>
        <taxon>Bacteria</taxon>
        <taxon>Bacillati</taxon>
        <taxon>Bacillota</taxon>
        <taxon>Tissierellia</taxon>
        <taxon>Tissierellales</taxon>
        <taxon>Gottschalkiaceae</taxon>
        <taxon>Andreesenia</taxon>
    </lineage>
</organism>
<name>A0A1S1VAM9_9FIRM</name>
<gene>
    <name evidence="5" type="ORF">EUAN_01410</name>
</gene>
<evidence type="ECO:0000313" key="5">
    <source>
        <dbReference type="EMBL" id="OHW63277.1"/>
    </source>
</evidence>
<dbReference type="AlphaFoldDB" id="A0A1S1VAM9"/>
<protein>
    <recommendedName>
        <fullName evidence="4">DUF4349 domain-containing protein</fullName>
    </recommendedName>
</protein>
<dbReference type="OrthoDB" id="2162337at2"/>
<dbReference type="STRING" id="39480.EUAN_01410"/>
<dbReference type="RefSeq" id="WP_071060644.1">
    <property type="nucleotide sequence ID" value="NZ_MKIE01000001.1"/>
</dbReference>
<evidence type="ECO:0000256" key="3">
    <source>
        <dbReference type="SAM" id="SignalP"/>
    </source>
</evidence>
<evidence type="ECO:0000259" key="4">
    <source>
        <dbReference type="Pfam" id="PF14257"/>
    </source>
</evidence>
<sequence length="288" mass="32496">MFKKWKSVIAFVLIAILSTALVQCTSKSQEQSDIGPGVTEESVPDYAEDSENSKSGAEGEDSKVVTNVYMAIETLEFDSSVEKLEASVEKQSGYVEYSNIGYNNYIGREVYKSGNFTVRVPSEKEAVFKKEIAKLGNVTSESTSKSDITKTYRDTETKLKVLETKEQRILALMEKATAIEDIIKLEESLNETIYEKEQLKSEISSMDTQVSFSTVEVNLLEVERYSTGDTPDTGFWKKVSEAFKNSFYVFGVVLERLVIIAIYMIPFAILGVAIYIVIRKYILKRRNK</sequence>
<dbReference type="Proteomes" id="UP000180254">
    <property type="component" value="Unassembled WGS sequence"/>
</dbReference>
<dbReference type="InterPro" id="IPR025645">
    <property type="entry name" value="DUF4349"/>
</dbReference>
<proteinExistence type="predicted"/>
<feature type="signal peptide" evidence="3">
    <location>
        <begin position="1"/>
        <end position="22"/>
    </location>
</feature>
<dbReference type="EMBL" id="MKIE01000001">
    <property type="protein sequence ID" value="OHW63277.1"/>
    <property type="molecule type" value="Genomic_DNA"/>
</dbReference>
<feature type="transmembrane region" description="Helical" evidence="2">
    <location>
        <begin position="257"/>
        <end position="278"/>
    </location>
</feature>
<feature type="chain" id="PRO_5038434320" description="DUF4349 domain-containing protein" evidence="3">
    <location>
        <begin position="23"/>
        <end position="288"/>
    </location>
</feature>
<comment type="caution">
    <text evidence="5">The sequence shown here is derived from an EMBL/GenBank/DDBJ whole genome shotgun (WGS) entry which is preliminary data.</text>
</comment>
<evidence type="ECO:0000313" key="6">
    <source>
        <dbReference type="Proteomes" id="UP000180254"/>
    </source>
</evidence>
<dbReference type="Pfam" id="PF14257">
    <property type="entry name" value="DUF4349"/>
    <property type="match status" value="1"/>
</dbReference>
<feature type="region of interest" description="Disordered" evidence="1">
    <location>
        <begin position="30"/>
        <end position="60"/>
    </location>
</feature>
<feature type="domain" description="DUF4349" evidence="4">
    <location>
        <begin position="63"/>
        <end position="279"/>
    </location>
</feature>
<keyword evidence="6" id="KW-1185">Reference proteome</keyword>
<accession>A0A1S1VAM9</accession>
<reference evidence="5 6" key="1">
    <citation type="submission" date="2016-09" db="EMBL/GenBank/DDBJ databases">
        <title>Genome sequence of Eubacterium angustum.</title>
        <authorList>
            <person name="Poehlein A."/>
            <person name="Daniel R."/>
        </authorList>
    </citation>
    <scope>NUCLEOTIDE SEQUENCE [LARGE SCALE GENOMIC DNA]</scope>
    <source>
        <strain evidence="5 6">DSM 1989</strain>
    </source>
</reference>
<evidence type="ECO:0000256" key="1">
    <source>
        <dbReference type="SAM" id="MobiDB-lite"/>
    </source>
</evidence>
<keyword evidence="2" id="KW-0812">Transmembrane</keyword>
<keyword evidence="3" id="KW-0732">Signal</keyword>
<keyword evidence="2" id="KW-1133">Transmembrane helix</keyword>